<dbReference type="Pfam" id="PF04294">
    <property type="entry name" value="VanW"/>
    <property type="match status" value="1"/>
</dbReference>
<dbReference type="Proteomes" id="UP001343257">
    <property type="component" value="Unassembled WGS sequence"/>
</dbReference>
<protein>
    <submittedName>
        <fullName evidence="1">VanW family protein</fullName>
    </submittedName>
</protein>
<accession>A0ABU6PZ81</accession>
<gene>
    <name evidence="1" type="ORF">P9847_20290</name>
</gene>
<evidence type="ECO:0000313" key="2">
    <source>
        <dbReference type="Proteomes" id="UP001343257"/>
    </source>
</evidence>
<organism evidence="1 2">
    <name type="scientific">Paenibacillus chibensis</name>
    <dbReference type="NCBI Taxonomy" id="59846"/>
    <lineage>
        <taxon>Bacteria</taxon>
        <taxon>Bacillati</taxon>
        <taxon>Bacillota</taxon>
        <taxon>Bacilli</taxon>
        <taxon>Bacillales</taxon>
        <taxon>Paenibacillaceae</taxon>
        <taxon>Paenibacillus</taxon>
    </lineage>
</organism>
<keyword evidence="2" id="KW-1185">Reference proteome</keyword>
<dbReference type="InterPro" id="IPR052913">
    <property type="entry name" value="Glycopeptide_resist_protein"/>
</dbReference>
<dbReference type="PANTHER" id="PTHR35788:SF1">
    <property type="entry name" value="EXPORTED PROTEIN"/>
    <property type="match status" value="1"/>
</dbReference>
<proteinExistence type="predicted"/>
<comment type="caution">
    <text evidence="1">The sequence shown here is derived from an EMBL/GenBank/DDBJ whole genome shotgun (WGS) entry which is preliminary data.</text>
</comment>
<reference evidence="1 2" key="1">
    <citation type="submission" date="2023-03" db="EMBL/GenBank/DDBJ databases">
        <title>Bacillus Genome Sequencing.</title>
        <authorList>
            <person name="Dunlap C."/>
        </authorList>
    </citation>
    <scope>NUCLEOTIDE SEQUENCE [LARGE SCALE GENOMIC DNA]</scope>
    <source>
        <strain evidence="1 2">NRS-52</strain>
    </source>
</reference>
<name>A0ABU6PZ81_9BACL</name>
<evidence type="ECO:0000313" key="1">
    <source>
        <dbReference type="EMBL" id="MED5019639.1"/>
    </source>
</evidence>
<dbReference type="RefSeq" id="WP_328280744.1">
    <property type="nucleotide sequence ID" value="NZ_JARTLD010000052.1"/>
</dbReference>
<sequence>MACLLFALVQDHEPEPGQDMLIITHEGKAVSSAKRYTHKLNVFPLLDMDQYNGWVNELDRKIYKEARNARMDGSGNIVPGENGYKLNRRELLKGYYAYFYGRGPALIDAPLYPIYPKVDTELLASLRAKQIGYYVTYYNASNKDRSHNIALAAKAIDSTVIFPGETFSFNQVVGIRTTGKGYRQAAVIVRGELSEGVGGGICQVSSTLFNAVDRAGLSIVKRYSHSRHVPYVPPGRDATVSWGGPDFVFDNAYNQPVLIRAFAGGGSMAVSVYSSDVIEYAPKKVPSTSYQLPEEVRDISAHPNPVNGK</sequence>
<dbReference type="PANTHER" id="PTHR35788">
    <property type="entry name" value="EXPORTED PROTEIN-RELATED"/>
    <property type="match status" value="1"/>
</dbReference>
<dbReference type="InterPro" id="IPR007391">
    <property type="entry name" value="Vancomycin_resist_VanW"/>
</dbReference>
<dbReference type="EMBL" id="JARTLD010000052">
    <property type="protein sequence ID" value="MED5019639.1"/>
    <property type="molecule type" value="Genomic_DNA"/>
</dbReference>